<keyword evidence="4" id="KW-1185">Reference proteome</keyword>
<proteinExistence type="predicted"/>
<feature type="compositionally biased region" description="Low complexity" evidence="1">
    <location>
        <begin position="251"/>
        <end position="261"/>
    </location>
</feature>
<accession>G7E8T8</accession>
<feature type="region of interest" description="Disordered" evidence="1">
    <location>
        <begin position="232"/>
        <end position="277"/>
    </location>
</feature>
<reference evidence="3 4" key="2">
    <citation type="journal article" date="2012" name="Open Biol.">
        <title>Characteristics of nucleosomes and linker DNA regions on the genome of the basidiomycete Mixia osmundae revealed by mono- and dinucleosome mapping.</title>
        <authorList>
            <person name="Nishida H."/>
            <person name="Kondo S."/>
            <person name="Matsumoto T."/>
            <person name="Suzuki Y."/>
            <person name="Yoshikawa H."/>
            <person name="Taylor T.D."/>
            <person name="Sugiyama J."/>
        </authorList>
    </citation>
    <scope>NUCLEOTIDE SEQUENCE [LARGE SCALE GENOMIC DNA]</scope>
    <source>
        <strain evidence="4">CBS 9802 / IAM 14324 / JCM 22182 / KY 12970</strain>
    </source>
</reference>
<evidence type="ECO:0000313" key="4">
    <source>
        <dbReference type="Proteomes" id="UP000009131"/>
    </source>
</evidence>
<organism evidence="3 4">
    <name type="scientific">Mixia osmundae (strain CBS 9802 / IAM 14324 / JCM 22182 / KY 12970)</name>
    <dbReference type="NCBI Taxonomy" id="764103"/>
    <lineage>
        <taxon>Eukaryota</taxon>
        <taxon>Fungi</taxon>
        <taxon>Dikarya</taxon>
        <taxon>Basidiomycota</taxon>
        <taxon>Pucciniomycotina</taxon>
        <taxon>Mixiomycetes</taxon>
        <taxon>Mixiales</taxon>
        <taxon>Mixiaceae</taxon>
        <taxon>Mixia</taxon>
    </lineage>
</organism>
<keyword evidence="2" id="KW-0812">Transmembrane</keyword>
<feature type="compositionally biased region" description="Low complexity" evidence="1">
    <location>
        <begin position="464"/>
        <end position="477"/>
    </location>
</feature>
<feature type="compositionally biased region" description="Polar residues" evidence="1">
    <location>
        <begin position="7"/>
        <end position="38"/>
    </location>
</feature>
<feature type="compositionally biased region" description="Basic and acidic residues" evidence="1">
    <location>
        <begin position="532"/>
        <end position="553"/>
    </location>
</feature>
<feature type="compositionally biased region" description="Polar residues" evidence="1">
    <location>
        <begin position="628"/>
        <end position="648"/>
    </location>
</feature>
<reference evidence="3 4" key="1">
    <citation type="journal article" date="2011" name="J. Gen. Appl. Microbiol.">
        <title>Draft genome sequencing of the enigmatic basidiomycete Mixia osmundae.</title>
        <authorList>
            <person name="Nishida H."/>
            <person name="Nagatsuka Y."/>
            <person name="Sugiyama J."/>
        </authorList>
    </citation>
    <scope>NUCLEOTIDE SEQUENCE [LARGE SCALE GENOMIC DNA]</scope>
    <source>
        <strain evidence="4">CBS 9802 / IAM 14324 / JCM 22182 / KY 12970</strain>
    </source>
</reference>
<comment type="caution">
    <text evidence="3">The sequence shown here is derived from an EMBL/GenBank/DDBJ whole genome shotgun (WGS) entry which is preliminary data.</text>
</comment>
<dbReference type="Proteomes" id="UP000009131">
    <property type="component" value="Unassembled WGS sequence"/>
</dbReference>
<evidence type="ECO:0000256" key="1">
    <source>
        <dbReference type="SAM" id="MobiDB-lite"/>
    </source>
</evidence>
<keyword evidence="2" id="KW-1133">Transmembrane helix</keyword>
<dbReference type="InParanoid" id="G7E8T8"/>
<feature type="compositionally biased region" description="Polar residues" evidence="1">
    <location>
        <begin position="567"/>
        <end position="582"/>
    </location>
</feature>
<dbReference type="EMBL" id="BABT02000220">
    <property type="protein sequence ID" value="GAA99556.1"/>
    <property type="molecule type" value="Genomic_DNA"/>
</dbReference>
<dbReference type="AlphaFoldDB" id="G7E8T8"/>
<feature type="compositionally biased region" description="Low complexity" evidence="1">
    <location>
        <begin position="701"/>
        <end position="710"/>
    </location>
</feature>
<feature type="compositionally biased region" description="Low complexity" evidence="1">
    <location>
        <begin position="676"/>
        <end position="690"/>
    </location>
</feature>
<feature type="region of interest" description="Disordered" evidence="1">
    <location>
        <begin position="1"/>
        <end position="67"/>
    </location>
</feature>
<feature type="compositionally biased region" description="Polar residues" evidence="1">
    <location>
        <begin position="606"/>
        <end position="616"/>
    </location>
</feature>
<sequence>MVEGSSADLTRSQHDNAMQSSRMAPTESGAFTLQSSSTEWRRRGSKGKGRTQTSRELAQTAARQRRAHELGGDLTALPPAKQAQPVRLPPPCCSEVYTHIQDSSSISRTRARRDRRLHDPIGSSRGPYLSLAIMASLSSFACATPVFRDSDSPANATYYDSLSLLLESPSSEQFALSRSHVRRQRMQKRSSVLPDRYDFIDGDWVKTYSASSGASAQSLSFVGDDGRCSCPDGSNLDTNPGPNIESGIDLSNSTSNANASNHTGSPHDRSVKTLPRGWSTATSSRTKFYATPVIIVCSIILALLIVVIGTILVVRRSRRRRAAADGGEQGREERTVGLLGGRTSRTISGRRGQKKRLRALAAALGEKFDEKSDGSPSSDSQHKRVKLQWKHLVGRRRGPPTIKVPVGVIAPTTSASRAASIRQRASLEASRDSLHSVSSTSTPETLSRTASKLSTARLERSNAPSPEVMPESSEEMPPSVPPAYQSRRRGAAPIAMVLDGSSRRDEKARVIDELEQHNLPSEEGTSPSIEDDEHHAAEDEGYHAHIATDDKAVLQRIAQLASEPTERSSSPLSEQTQHTDSPSAPPLSLDHDGFESAEPSDCPATTPASSVHSNLGSLPLPSRAIRSTFASLTSSTSPASIDSMPETSAQAAKRAEAQAERLQAAWQYSLEPSAPPTLEASSAPSAPSMPRRQNRQLSMDSAVSVEASAPPAAPQYNADCAPPNIDDALARLETIDV</sequence>
<feature type="transmembrane region" description="Helical" evidence="2">
    <location>
        <begin position="289"/>
        <end position="314"/>
    </location>
</feature>
<feature type="compositionally biased region" description="Polar residues" evidence="1">
    <location>
        <begin position="435"/>
        <end position="454"/>
    </location>
</feature>
<feature type="region of interest" description="Disordered" evidence="1">
    <location>
        <begin position="426"/>
        <end position="489"/>
    </location>
</feature>
<evidence type="ECO:0000256" key="2">
    <source>
        <dbReference type="SAM" id="Phobius"/>
    </source>
</evidence>
<name>G7E8T8_MIXOS</name>
<gene>
    <name evidence="3" type="primary">Mo06257</name>
    <name evidence="3" type="ORF">E5Q_06257</name>
</gene>
<feature type="region of interest" description="Disordered" evidence="1">
    <location>
        <begin position="513"/>
        <end position="724"/>
    </location>
</feature>
<keyword evidence="2" id="KW-0472">Membrane</keyword>
<dbReference type="RefSeq" id="XP_014568363.1">
    <property type="nucleotide sequence ID" value="XM_014712877.1"/>
</dbReference>
<dbReference type="HOGENOM" id="CLU_376458_0_0_1"/>
<evidence type="ECO:0000313" key="3">
    <source>
        <dbReference type="EMBL" id="GAA99556.1"/>
    </source>
</evidence>
<protein>
    <submittedName>
        <fullName evidence="3">Uncharacterized protein</fullName>
    </submittedName>
</protein>